<evidence type="ECO:0000256" key="2">
    <source>
        <dbReference type="ARBA" id="ARBA00022980"/>
    </source>
</evidence>
<evidence type="ECO:0000256" key="1">
    <source>
        <dbReference type="ARBA" id="ARBA00010618"/>
    </source>
</evidence>
<evidence type="ECO:0000259" key="8">
    <source>
        <dbReference type="SMART" id="SM00739"/>
    </source>
</evidence>
<dbReference type="PROSITE" id="PS01108">
    <property type="entry name" value="RIBOSOMAL_L24"/>
    <property type="match status" value="1"/>
</dbReference>
<dbReference type="InterPro" id="IPR005825">
    <property type="entry name" value="Ribosomal_uL24_CS"/>
</dbReference>
<dbReference type="InterPro" id="IPR057264">
    <property type="entry name" value="Ribosomal_uL24_C"/>
</dbReference>
<dbReference type="PANTHER" id="PTHR12903">
    <property type="entry name" value="MITOCHONDRIAL RIBOSOMAL PROTEIN L24"/>
    <property type="match status" value="1"/>
</dbReference>
<dbReference type="SUPFAM" id="SSF50104">
    <property type="entry name" value="Translation proteins SH3-like domain"/>
    <property type="match status" value="1"/>
</dbReference>
<feature type="compositionally biased region" description="Basic residues" evidence="7">
    <location>
        <begin position="143"/>
        <end position="155"/>
    </location>
</feature>
<dbReference type="GO" id="GO:0005840">
    <property type="term" value="C:ribosome"/>
    <property type="evidence" value="ECO:0007669"/>
    <property type="project" value="UniProtKB-KW"/>
</dbReference>
<feature type="domain" description="KOW" evidence="8">
    <location>
        <begin position="5"/>
        <end position="32"/>
    </location>
</feature>
<reference evidence="9" key="1">
    <citation type="journal article" date="2021" name="PeerJ">
        <title>Extensive microbial diversity within the chicken gut microbiome revealed by metagenomics and culture.</title>
        <authorList>
            <person name="Gilroy R."/>
            <person name="Ravi A."/>
            <person name="Getino M."/>
            <person name="Pursley I."/>
            <person name="Horton D.L."/>
            <person name="Alikhan N.F."/>
            <person name="Baker D."/>
            <person name="Gharbi K."/>
            <person name="Hall N."/>
            <person name="Watson M."/>
            <person name="Adriaenssens E.M."/>
            <person name="Foster-Nyarko E."/>
            <person name="Jarju S."/>
            <person name="Secka A."/>
            <person name="Antonio M."/>
            <person name="Oren A."/>
            <person name="Chaudhuri R.R."/>
            <person name="La Ragione R."/>
            <person name="Hildebrand F."/>
            <person name="Pallen M.J."/>
        </authorList>
    </citation>
    <scope>NUCLEOTIDE SEQUENCE</scope>
    <source>
        <strain evidence="9">12435</strain>
    </source>
</reference>
<dbReference type="NCBIfam" id="TIGR01079">
    <property type="entry name" value="rplX_bact"/>
    <property type="match status" value="1"/>
</dbReference>
<dbReference type="EMBL" id="DXHS01000076">
    <property type="protein sequence ID" value="HIW02666.1"/>
    <property type="molecule type" value="Genomic_DNA"/>
</dbReference>
<evidence type="ECO:0000313" key="10">
    <source>
        <dbReference type="Proteomes" id="UP000823990"/>
    </source>
</evidence>
<comment type="function">
    <text evidence="5">One of two assembly initiator proteins, it binds directly to the 5'-end of the 23S rRNA, where it nucleates assembly of the 50S subunit.</text>
</comment>
<feature type="compositionally biased region" description="Low complexity" evidence="7">
    <location>
        <begin position="129"/>
        <end position="140"/>
    </location>
</feature>
<dbReference type="InterPro" id="IPR041988">
    <property type="entry name" value="Ribosomal_uL24_KOW"/>
</dbReference>
<dbReference type="GO" id="GO:0019843">
    <property type="term" value="F:rRNA binding"/>
    <property type="evidence" value="ECO:0007669"/>
    <property type="project" value="UniProtKB-UniRule"/>
</dbReference>
<dbReference type="GO" id="GO:1990904">
    <property type="term" value="C:ribonucleoprotein complex"/>
    <property type="evidence" value="ECO:0007669"/>
    <property type="project" value="UniProtKB-KW"/>
</dbReference>
<dbReference type="Pfam" id="PF00467">
    <property type="entry name" value="KOW"/>
    <property type="match status" value="1"/>
</dbReference>
<dbReference type="InterPro" id="IPR005824">
    <property type="entry name" value="KOW"/>
</dbReference>
<dbReference type="GO" id="GO:0006412">
    <property type="term" value="P:translation"/>
    <property type="evidence" value="ECO:0007669"/>
    <property type="project" value="UniProtKB-UniRule"/>
</dbReference>
<organism evidence="9 10">
    <name type="scientific">Candidatus Protoclostridium stercorigallinarum</name>
    <dbReference type="NCBI Taxonomy" id="2838741"/>
    <lineage>
        <taxon>Bacteria</taxon>
        <taxon>Bacillati</taxon>
        <taxon>Bacillota</taxon>
        <taxon>Clostridia</taxon>
        <taxon>Candidatus Protoclostridium</taxon>
    </lineage>
</organism>
<proteinExistence type="inferred from homology"/>
<evidence type="ECO:0000313" key="9">
    <source>
        <dbReference type="EMBL" id="HIW02666.1"/>
    </source>
</evidence>
<sequence>MNGLNVKKGDNVLVLAGQDKGKKGTVISASPKAQTVRVEGVNVVTKHVKPRGAQNPGGIMKEPGNIHVSNVQVICPDCGKPTRVAHAIVDGKKARVCKHCGASLDKQAKAAVKKEKKAAKKAKKETEAPAEAAAETTTDAPAKKKATRKTKKAEE</sequence>
<comment type="subunit">
    <text evidence="5">Part of the 50S ribosomal subunit.</text>
</comment>
<dbReference type="InterPro" id="IPR003256">
    <property type="entry name" value="Ribosomal_uL24"/>
</dbReference>
<comment type="caution">
    <text evidence="9">The sequence shown here is derived from an EMBL/GenBank/DDBJ whole genome shotgun (WGS) entry which is preliminary data.</text>
</comment>
<dbReference type="Pfam" id="PF17136">
    <property type="entry name" value="ribosomal_L24"/>
    <property type="match status" value="1"/>
</dbReference>
<name>A0A9D1Q0U5_9FIRM</name>
<dbReference type="InterPro" id="IPR014722">
    <property type="entry name" value="Rib_uL2_dom2"/>
</dbReference>
<evidence type="ECO:0000256" key="5">
    <source>
        <dbReference type="HAMAP-Rule" id="MF_01326"/>
    </source>
</evidence>
<comment type="similarity">
    <text evidence="1 5 6">Belongs to the universal ribosomal protein uL24 family.</text>
</comment>
<keyword evidence="3 5" id="KW-0687">Ribonucleoprotein</keyword>
<evidence type="ECO:0000256" key="3">
    <source>
        <dbReference type="ARBA" id="ARBA00023274"/>
    </source>
</evidence>
<dbReference type="Proteomes" id="UP000823990">
    <property type="component" value="Unassembled WGS sequence"/>
</dbReference>
<keyword evidence="2 5" id="KW-0689">Ribosomal protein</keyword>
<comment type="function">
    <text evidence="5">One of the proteins that surrounds the polypeptide exit tunnel on the outside of the subunit.</text>
</comment>
<protein>
    <recommendedName>
        <fullName evidence="4 5">Large ribosomal subunit protein uL24</fullName>
    </recommendedName>
</protein>
<evidence type="ECO:0000256" key="7">
    <source>
        <dbReference type="SAM" id="MobiDB-lite"/>
    </source>
</evidence>
<feature type="compositionally biased region" description="Basic residues" evidence="7">
    <location>
        <begin position="114"/>
        <end position="123"/>
    </location>
</feature>
<dbReference type="Gene3D" id="2.30.30.30">
    <property type="match status" value="1"/>
</dbReference>
<dbReference type="InterPro" id="IPR008991">
    <property type="entry name" value="Translation_prot_SH3-like_sf"/>
</dbReference>
<dbReference type="HAMAP" id="MF_01326_B">
    <property type="entry name" value="Ribosomal_uL24_B"/>
    <property type="match status" value="1"/>
</dbReference>
<gene>
    <name evidence="5 9" type="primary">rplX</name>
    <name evidence="9" type="ORF">H9892_04940</name>
</gene>
<reference evidence="9" key="2">
    <citation type="submission" date="2021-04" db="EMBL/GenBank/DDBJ databases">
        <authorList>
            <person name="Gilroy R."/>
        </authorList>
    </citation>
    <scope>NUCLEOTIDE SEQUENCE</scope>
    <source>
        <strain evidence="9">12435</strain>
    </source>
</reference>
<feature type="region of interest" description="Disordered" evidence="7">
    <location>
        <begin position="108"/>
        <end position="155"/>
    </location>
</feature>
<evidence type="ECO:0000256" key="6">
    <source>
        <dbReference type="RuleBase" id="RU003477"/>
    </source>
</evidence>
<dbReference type="SMART" id="SM00739">
    <property type="entry name" value="KOW"/>
    <property type="match status" value="1"/>
</dbReference>
<accession>A0A9D1Q0U5</accession>
<dbReference type="GO" id="GO:0003735">
    <property type="term" value="F:structural constituent of ribosome"/>
    <property type="evidence" value="ECO:0007669"/>
    <property type="project" value="InterPro"/>
</dbReference>
<evidence type="ECO:0000256" key="4">
    <source>
        <dbReference type="ARBA" id="ARBA00035206"/>
    </source>
</evidence>
<keyword evidence="5" id="KW-0699">rRNA-binding</keyword>
<dbReference type="AlphaFoldDB" id="A0A9D1Q0U5"/>
<keyword evidence="5" id="KW-0694">RNA-binding</keyword>
<dbReference type="CDD" id="cd06089">
    <property type="entry name" value="KOW_RPL26"/>
    <property type="match status" value="1"/>
</dbReference>